<dbReference type="PANTHER" id="PTHR28153">
    <property type="entry name" value="PROTEIN, PUTATIVE-RELATED"/>
    <property type="match status" value="1"/>
</dbReference>
<feature type="domain" description="DUF4484" evidence="2">
    <location>
        <begin position="428"/>
        <end position="537"/>
    </location>
</feature>
<keyword evidence="4" id="KW-1185">Reference proteome</keyword>
<dbReference type="AlphaFoldDB" id="A0A6A6PCN7"/>
<feature type="region of interest" description="Disordered" evidence="1">
    <location>
        <begin position="157"/>
        <end position="183"/>
    </location>
</feature>
<dbReference type="InterPro" id="IPR018626">
    <property type="entry name" value="LCHN/Anr2"/>
</dbReference>
<name>A0A6A6PCN7_9PEZI</name>
<accession>A0A6A6PCN7</accession>
<dbReference type="Pfam" id="PF14831">
    <property type="entry name" value="DUF4484"/>
    <property type="match status" value="1"/>
</dbReference>
<dbReference type="Proteomes" id="UP000799766">
    <property type="component" value="Unassembled WGS sequence"/>
</dbReference>
<dbReference type="GO" id="GO:0005811">
    <property type="term" value="C:lipid droplet"/>
    <property type="evidence" value="ECO:0007669"/>
    <property type="project" value="TreeGrafter"/>
</dbReference>
<dbReference type="InterPro" id="IPR053056">
    <property type="entry name" value="Lipid_Metab_Assoc_Protein"/>
</dbReference>
<dbReference type="InterPro" id="IPR028115">
    <property type="entry name" value="DUF4484"/>
</dbReference>
<sequence>MSSSASDEASAGASTSASPPASDPPPLAALFLIKFDLKVGYTIVWKRSLPGVELEGVVEYKSLPSGLHNVKEDLVYFVHEHYAGLSAFRSASAPDAERGAHLVAVGVLVPLSHGRLGRSWLHASELLAFSSDLVANINRTAGLEEYWTKHHQVSDVSEAPGRFSPTSPSVLNEPPRSSDGIRRQSARARALSNVSTIAPHDASLPAFHPALSMLSYMDTFGPLVYPLHRAALLRKRILFVVHPPVRQYCDFVYDLSVLASIPSSTADLLPAEANLIHRYAPLFTVGVHDIAFLESLSSVEELSREDQSDAAIARGWVACTTDEVIGMKTSLYDVLVEMPQKNDYSPSQKQWPKMKRPDGKEIRASQRDARRFLTLCKSVHLAKHSLSAEEAAVDSPGVDEAEGLLRRALGNTGDEGEDDPAIYEDRLVEPLTWSALAYSGFLWWASAGEKDTVSEEEVDLDCDLFGDLPGLMARWSSKLGLPRHPSTATGSSAKVTGEAVPAEAHAAVVAYFHRLTSQTIRVLAEAIEAEEEHQQDDGGELVVNSDDLGRIGLDVWSDTDRTFVQDFVRLYFARDAVVHGAGIECCGIKIC</sequence>
<dbReference type="OrthoDB" id="2152680at2759"/>
<dbReference type="EMBL" id="MU001670">
    <property type="protein sequence ID" value="KAF2461745.1"/>
    <property type="molecule type" value="Genomic_DNA"/>
</dbReference>
<protein>
    <recommendedName>
        <fullName evidence="2">DUF4484 domain-containing protein</fullName>
    </recommendedName>
</protein>
<dbReference type="PANTHER" id="PTHR28153:SF1">
    <property type="entry name" value="DUF4484 DOMAIN-CONTAINING PROTEIN"/>
    <property type="match status" value="1"/>
</dbReference>
<feature type="region of interest" description="Disordered" evidence="1">
    <location>
        <begin position="1"/>
        <end position="23"/>
    </location>
</feature>
<evidence type="ECO:0000256" key="1">
    <source>
        <dbReference type="SAM" id="MobiDB-lite"/>
    </source>
</evidence>
<reference evidence="3" key="1">
    <citation type="journal article" date="2020" name="Stud. Mycol.">
        <title>101 Dothideomycetes genomes: a test case for predicting lifestyles and emergence of pathogens.</title>
        <authorList>
            <person name="Haridas S."/>
            <person name="Albert R."/>
            <person name="Binder M."/>
            <person name="Bloem J."/>
            <person name="Labutti K."/>
            <person name="Salamov A."/>
            <person name="Andreopoulos B."/>
            <person name="Baker S."/>
            <person name="Barry K."/>
            <person name="Bills G."/>
            <person name="Bluhm B."/>
            <person name="Cannon C."/>
            <person name="Castanera R."/>
            <person name="Culley D."/>
            <person name="Daum C."/>
            <person name="Ezra D."/>
            <person name="Gonzalez J."/>
            <person name="Henrissat B."/>
            <person name="Kuo A."/>
            <person name="Liang C."/>
            <person name="Lipzen A."/>
            <person name="Lutzoni F."/>
            <person name="Magnuson J."/>
            <person name="Mondo S."/>
            <person name="Nolan M."/>
            <person name="Ohm R."/>
            <person name="Pangilinan J."/>
            <person name="Park H.-J."/>
            <person name="Ramirez L."/>
            <person name="Alfaro M."/>
            <person name="Sun H."/>
            <person name="Tritt A."/>
            <person name="Yoshinaga Y."/>
            <person name="Zwiers L.-H."/>
            <person name="Turgeon B."/>
            <person name="Goodwin S."/>
            <person name="Spatafora J."/>
            <person name="Crous P."/>
            <person name="Grigoriev I."/>
        </authorList>
    </citation>
    <scope>NUCLEOTIDE SEQUENCE</scope>
    <source>
        <strain evidence="3">ATCC 16933</strain>
    </source>
</reference>
<proteinExistence type="predicted"/>
<organism evidence="3 4">
    <name type="scientific">Lineolata rhizophorae</name>
    <dbReference type="NCBI Taxonomy" id="578093"/>
    <lineage>
        <taxon>Eukaryota</taxon>
        <taxon>Fungi</taxon>
        <taxon>Dikarya</taxon>
        <taxon>Ascomycota</taxon>
        <taxon>Pezizomycotina</taxon>
        <taxon>Dothideomycetes</taxon>
        <taxon>Dothideomycetes incertae sedis</taxon>
        <taxon>Lineolatales</taxon>
        <taxon>Lineolataceae</taxon>
        <taxon>Lineolata</taxon>
    </lineage>
</organism>
<evidence type="ECO:0000313" key="4">
    <source>
        <dbReference type="Proteomes" id="UP000799766"/>
    </source>
</evidence>
<feature type="compositionally biased region" description="Low complexity" evidence="1">
    <location>
        <begin position="1"/>
        <end position="20"/>
    </location>
</feature>
<evidence type="ECO:0000313" key="3">
    <source>
        <dbReference type="EMBL" id="KAF2461745.1"/>
    </source>
</evidence>
<gene>
    <name evidence="3" type="ORF">BDY21DRAFT_329517</name>
</gene>
<dbReference type="Pfam" id="PF09804">
    <property type="entry name" value="DENND11"/>
    <property type="match status" value="1"/>
</dbReference>
<evidence type="ECO:0000259" key="2">
    <source>
        <dbReference type="Pfam" id="PF14831"/>
    </source>
</evidence>